<comment type="similarity">
    <text evidence="1 4 8">Belongs to the Glu/Leu/Phe/Val dehydrogenases family.</text>
</comment>
<evidence type="ECO:0000256" key="2">
    <source>
        <dbReference type="ARBA" id="ARBA00011643"/>
    </source>
</evidence>
<dbReference type="AlphaFoldDB" id="A0A316Z811"/>
<name>A0A316Z811_9BASI</name>
<evidence type="ECO:0000256" key="8">
    <source>
        <dbReference type="RuleBase" id="RU004417"/>
    </source>
</evidence>
<dbReference type="InterPro" id="IPR006096">
    <property type="entry name" value="Glu/Leu/Phe/Val/Trp_DH_C"/>
</dbReference>
<dbReference type="SMART" id="SM00839">
    <property type="entry name" value="ELFV_dehydrog"/>
    <property type="match status" value="1"/>
</dbReference>
<dbReference type="InterPro" id="IPR046346">
    <property type="entry name" value="Aminoacid_DH-like_N_sf"/>
</dbReference>
<reference evidence="11 12" key="1">
    <citation type="journal article" date="2018" name="Mol. Biol. Evol.">
        <title>Broad Genomic Sampling Reveals a Smut Pathogenic Ancestry of the Fungal Clade Ustilaginomycotina.</title>
        <authorList>
            <person name="Kijpornyongpan T."/>
            <person name="Mondo S.J."/>
            <person name="Barry K."/>
            <person name="Sandor L."/>
            <person name="Lee J."/>
            <person name="Lipzen A."/>
            <person name="Pangilinan J."/>
            <person name="LaButti K."/>
            <person name="Hainaut M."/>
            <person name="Henrissat B."/>
            <person name="Grigoriev I.V."/>
            <person name="Spatafora J.W."/>
            <person name="Aime M.C."/>
        </authorList>
    </citation>
    <scope>NUCLEOTIDE SEQUENCE [LARGE SCALE GENOMIC DNA]</scope>
    <source>
        <strain evidence="11 12">MCA 4186</strain>
    </source>
</reference>
<dbReference type="NCBIfam" id="NF006929">
    <property type="entry name" value="PRK09414.1"/>
    <property type="match status" value="1"/>
</dbReference>
<dbReference type="GO" id="GO:0000166">
    <property type="term" value="F:nucleotide binding"/>
    <property type="evidence" value="ECO:0007669"/>
    <property type="project" value="UniProtKB-KW"/>
</dbReference>
<evidence type="ECO:0000256" key="6">
    <source>
        <dbReference type="PIRSR" id="PIRSR000185-2"/>
    </source>
</evidence>
<dbReference type="Pfam" id="PF00208">
    <property type="entry name" value="ELFV_dehydrog"/>
    <property type="match status" value="1"/>
</dbReference>
<dbReference type="PANTHER" id="PTHR43571:SF1">
    <property type="entry name" value="NADP-SPECIFIC GLUTAMATE DEHYDROGENASE 1-RELATED"/>
    <property type="match status" value="1"/>
</dbReference>
<feature type="site" description="Important for catalysis" evidence="7">
    <location>
        <position position="238"/>
    </location>
</feature>
<dbReference type="InterPro" id="IPR006095">
    <property type="entry name" value="Glu/Leu/Phe/Val/Trp_DH"/>
</dbReference>
<keyword evidence="3 4" id="KW-0560">Oxidoreductase</keyword>
<evidence type="ECO:0000256" key="4">
    <source>
        <dbReference type="PIRNR" id="PIRNR000185"/>
    </source>
</evidence>
<dbReference type="Gene3D" id="1.10.285.10">
    <property type="entry name" value="Glutamate Dehydrogenase, chain A, domain 3"/>
    <property type="match status" value="2"/>
</dbReference>
<dbReference type="GO" id="GO:0004354">
    <property type="term" value="F:glutamate dehydrogenase (NADP+) activity"/>
    <property type="evidence" value="ECO:0007669"/>
    <property type="project" value="TreeGrafter"/>
</dbReference>
<feature type="region of interest" description="Disordered" evidence="9">
    <location>
        <begin position="42"/>
        <end position="72"/>
    </location>
</feature>
<feature type="binding site" evidence="6">
    <location>
        <position position="237"/>
    </location>
    <ligand>
        <name>substrate</name>
    </ligand>
</feature>
<dbReference type="GO" id="GO:0006537">
    <property type="term" value="P:glutamate biosynthetic process"/>
    <property type="evidence" value="ECO:0007669"/>
    <property type="project" value="TreeGrafter"/>
</dbReference>
<organism evidence="11 12">
    <name type="scientific">Tilletiopsis washingtonensis</name>
    <dbReference type="NCBI Taxonomy" id="58919"/>
    <lineage>
        <taxon>Eukaryota</taxon>
        <taxon>Fungi</taxon>
        <taxon>Dikarya</taxon>
        <taxon>Basidiomycota</taxon>
        <taxon>Ustilaginomycotina</taxon>
        <taxon>Exobasidiomycetes</taxon>
        <taxon>Entylomatales</taxon>
        <taxon>Entylomatales incertae sedis</taxon>
        <taxon>Tilletiopsis</taxon>
    </lineage>
</organism>
<dbReference type="PRINTS" id="PR00082">
    <property type="entry name" value="GLFDHDRGNASE"/>
</dbReference>
<dbReference type="Proteomes" id="UP000245946">
    <property type="component" value="Unassembled WGS sequence"/>
</dbReference>
<keyword evidence="12" id="KW-1185">Reference proteome</keyword>
<evidence type="ECO:0000256" key="1">
    <source>
        <dbReference type="ARBA" id="ARBA00006382"/>
    </source>
</evidence>
<dbReference type="FunFam" id="3.40.50.10860:FF:000002">
    <property type="entry name" value="Glutamate dehydrogenase"/>
    <property type="match status" value="1"/>
</dbReference>
<feature type="active site" description="Proton donor" evidence="5">
    <location>
        <position position="198"/>
    </location>
</feature>
<evidence type="ECO:0000256" key="7">
    <source>
        <dbReference type="PIRSR" id="PIRSR000185-3"/>
    </source>
</evidence>
<feature type="binding site" evidence="6">
    <location>
        <position position="183"/>
    </location>
    <ligand>
        <name>substrate</name>
    </ligand>
</feature>
<dbReference type="PROSITE" id="PS00074">
    <property type="entry name" value="GLFV_DEHYDROGENASE"/>
    <property type="match status" value="1"/>
</dbReference>
<dbReference type="GeneID" id="37270116"/>
<dbReference type="Gene3D" id="3.40.50.10860">
    <property type="entry name" value="Leucine Dehydrogenase, chain A, domain 1"/>
    <property type="match status" value="1"/>
</dbReference>
<dbReference type="PIRSF" id="PIRSF000185">
    <property type="entry name" value="Glu_DH"/>
    <property type="match status" value="1"/>
</dbReference>
<gene>
    <name evidence="11" type="ORF">FA09DRAFT_330363</name>
</gene>
<dbReference type="InterPro" id="IPR014362">
    <property type="entry name" value="Glu_DH"/>
</dbReference>
<evidence type="ECO:0000313" key="12">
    <source>
        <dbReference type="Proteomes" id="UP000245946"/>
    </source>
</evidence>
<dbReference type="OrthoDB" id="6718861at2759"/>
<evidence type="ECO:0000256" key="3">
    <source>
        <dbReference type="ARBA" id="ARBA00023002"/>
    </source>
</evidence>
<dbReference type="EMBL" id="KZ819294">
    <property type="protein sequence ID" value="PWN97711.1"/>
    <property type="molecule type" value="Genomic_DNA"/>
</dbReference>
<dbReference type="PANTHER" id="PTHR43571">
    <property type="entry name" value="NADP-SPECIFIC GLUTAMATE DEHYDROGENASE 1-RELATED"/>
    <property type="match status" value="1"/>
</dbReference>
<evidence type="ECO:0000313" key="11">
    <source>
        <dbReference type="EMBL" id="PWN97711.1"/>
    </source>
</evidence>
<dbReference type="FunFam" id="3.40.50.720:FF:000030">
    <property type="entry name" value="Glutamate dehydrogenase"/>
    <property type="match status" value="1"/>
</dbReference>
<dbReference type="Pfam" id="PF02812">
    <property type="entry name" value="ELFV_dehydrog_N"/>
    <property type="match status" value="1"/>
</dbReference>
<feature type="binding site" evidence="6">
    <location>
        <position position="464"/>
    </location>
    <ligand>
        <name>substrate</name>
    </ligand>
</feature>
<dbReference type="SUPFAM" id="SSF53223">
    <property type="entry name" value="Aminoacid dehydrogenase-like, N-terminal domain"/>
    <property type="match status" value="1"/>
</dbReference>
<feature type="binding site" evidence="6">
    <location>
        <position position="281"/>
    </location>
    <ligand>
        <name>NAD(+)</name>
        <dbReference type="ChEBI" id="CHEBI:57540"/>
    </ligand>
</feature>
<dbReference type="GO" id="GO:0005829">
    <property type="term" value="C:cytosol"/>
    <property type="evidence" value="ECO:0007669"/>
    <property type="project" value="TreeGrafter"/>
</dbReference>
<sequence length="536" mass="58845">MARRWRMDQRALDAVPEAQACLGSRVGDAAWRLTRRCRRRADSGSGATFSPSALPLPPASKRPQRPPHSCLRTTSIPLHPAHILPAMSNLPSEPEFEQALHEVESTLAPFFEKYPEYKKAFEIIQIPERIIQFRVVWEDDKHQAQVNRAYRVQYNSALGPYKGGLRLHPTVNLSILKFLGFEQTFKNALTGLSMGGGKGGSDFDPKGKSDAEVRRFVKAFATELSRHIGADTDIPAGDIGFSTREGGFLFGQYKAIRNEWVGMMTGKALDWGGSHVRPEATGYGVVYYVEHMLRAAGEADGFKGKKVAISGSGQVAQWAALKCMELGATVLSFSDSKGALIATGEEGFSKEDVQKIYEIKYARKELETFGDKGGSLKFHKDAARPWKLVPAYDVALPCATQNEMDASDAEEALKRGCRFVAEGSNMGCDQGAIDVMEKSRKTKGKQGCWYGPGKAANSGGVAVSGLEMAQNSQRLQWKPEEVDQKLKDIMLDCYTLCYETGKEFSDGGELPSLCQGANIAGFKKVADACKQHGDWF</sequence>
<keyword evidence="6" id="KW-0520">NAD</keyword>
<dbReference type="FunFam" id="1.10.285.10:FF:000001">
    <property type="entry name" value="Glutamate dehydrogenase"/>
    <property type="match status" value="1"/>
</dbReference>
<dbReference type="InterPro" id="IPR036291">
    <property type="entry name" value="NAD(P)-bd_dom_sf"/>
</dbReference>
<dbReference type="STRING" id="58919.A0A316Z811"/>
<keyword evidence="6" id="KW-0547">Nucleotide-binding</keyword>
<protein>
    <recommendedName>
        <fullName evidence="4">Glutamate dehydrogenase</fullName>
    </recommendedName>
</protein>
<comment type="subunit">
    <text evidence="2">Homohexamer.</text>
</comment>
<dbReference type="InterPro" id="IPR050724">
    <property type="entry name" value="Glu_Leu_Phe_Val_DH"/>
</dbReference>
<evidence type="ECO:0000256" key="9">
    <source>
        <dbReference type="SAM" id="MobiDB-lite"/>
    </source>
</evidence>
<evidence type="ECO:0000259" key="10">
    <source>
        <dbReference type="SMART" id="SM00839"/>
    </source>
</evidence>
<feature type="binding site" evidence="6">
    <location>
        <position position="162"/>
    </location>
    <ligand>
        <name>substrate</name>
    </ligand>
</feature>
<proteinExistence type="inferred from homology"/>
<evidence type="ECO:0000256" key="5">
    <source>
        <dbReference type="PIRSR" id="PIRSR000185-1"/>
    </source>
</evidence>
<feature type="domain" description="Glutamate/phenylalanine/leucine/valine/L-tryptophan dehydrogenase C-terminal" evidence="10">
    <location>
        <begin position="274"/>
        <end position="533"/>
    </location>
</feature>
<dbReference type="Gene3D" id="3.40.50.720">
    <property type="entry name" value="NAD(P)-binding Rossmann-like Domain"/>
    <property type="match status" value="1"/>
</dbReference>
<accession>A0A316Z811</accession>
<dbReference type="RefSeq" id="XP_025597990.1">
    <property type="nucleotide sequence ID" value="XM_025742572.1"/>
</dbReference>
<dbReference type="InterPro" id="IPR006097">
    <property type="entry name" value="Glu/Leu/Phe/Val/Trp_DH_dimer"/>
</dbReference>
<feature type="binding site" evidence="6">
    <location>
        <position position="186"/>
    </location>
    <ligand>
        <name>substrate</name>
    </ligand>
</feature>
<dbReference type="SUPFAM" id="SSF51735">
    <property type="entry name" value="NAD(P)-binding Rossmann-fold domains"/>
    <property type="match status" value="1"/>
</dbReference>
<dbReference type="InterPro" id="IPR033524">
    <property type="entry name" value="Glu/Leu/Phe/Val_DH_AS"/>
</dbReference>